<keyword evidence="4" id="KW-1185">Reference proteome</keyword>
<accession>A0A917AC66</accession>
<comment type="caution">
    <text evidence="3">The sequence shown here is derived from an EMBL/GenBank/DDBJ whole genome shotgun (WGS) entry which is preliminary data.</text>
</comment>
<dbReference type="Proteomes" id="UP000612855">
    <property type="component" value="Unassembled WGS sequence"/>
</dbReference>
<sequence length="178" mass="19587">MRLSQTAAALALMALAQPLWAAGDNSTAPTPTETSTKCADGEVFDKDKQKCEKSASLDFDDDDRYEAVRELAYAGRPGSALMVIASAETRDTPRFLTYTGFSLRQMGDFDGAMAAYQKALAIDPDFILARSYMAQGMLQQGRRDEAVAQLREIEARDGTGTWAHRSLMMAMKGDYRSY</sequence>
<dbReference type="AlphaFoldDB" id="A0A917AC66"/>
<feature type="signal peptide" evidence="2">
    <location>
        <begin position="1"/>
        <end position="21"/>
    </location>
</feature>
<evidence type="ECO:0000313" key="4">
    <source>
        <dbReference type="Proteomes" id="UP000612855"/>
    </source>
</evidence>
<keyword evidence="2" id="KW-0732">Signal</keyword>
<dbReference type="InterPro" id="IPR019734">
    <property type="entry name" value="TPR_rpt"/>
</dbReference>
<reference evidence="4" key="1">
    <citation type="journal article" date="2019" name="Int. J. Syst. Evol. Microbiol.">
        <title>The Global Catalogue of Microorganisms (GCM) 10K type strain sequencing project: providing services to taxonomists for standard genome sequencing and annotation.</title>
        <authorList>
            <consortium name="The Broad Institute Genomics Platform"/>
            <consortium name="The Broad Institute Genome Sequencing Center for Infectious Disease"/>
            <person name="Wu L."/>
            <person name="Ma J."/>
        </authorList>
    </citation>
    <scope>NUCLEOTIDE SEQUENCE [LARGE SCALE GENOMIC DNA]</scope>
    <source>
        <strain evidence="4">CGMCC 1.12664</strain>
    </source>
</reference>
<evidence type="ECO:0008006" key="5">
    <source>
        <dbReference type="Google" id="ProtNLM"/>
    </source>
</evidence>
<dbReference type="InterPro" id="IPR011990">
    <property type="entry name" value="TPR-like_helical_dom_sf"/>
</dbReference>
<dbReference type="Pfam" id="PF14559">
    <property type="entry name" value="TPR_19"/>
    <property type="match status" value="1"/>
</dbReference>
<name>A0A917AC66_9RHOB</name>
<feature type="repeat" description="TPR" evidence="1">
    <location>
        <begin position="93"/>
        <end position="126"/>
    </location>
</feature>
<dbReference type="EMBL" id="BMFJ01000002">
    <property type="protein sequence ID" value="GGE40785.1"/>
    <property type="molecule type" value="Genomic_DNA"/>
</dbReference>
<dbReference type="Gene3D" id="1.25.40.10">
    <property type="entry name" value="Tetratricopeptide repeat domain"/>
    <property type="match status" value="1"/>
</dbReference>
<dbReference type="RefSeq" id="WP_188478690.1">
    <property type="nucleotide sequence ID" value="NZ_BMFJ01000002.1"/>
</dbReference>
<dbReference type="PROSITE" id="PS50005">
    <property type="entry name" value="TPR"/>
    <property type="match status" value="1"/>
</dbReference>
<proteinExistence type="predicted"/>
<organism evidence="3 4">
    <name type="scientific">Primorskyibacter flagellatus</name>
    <dbReference type="NCBI Taxonomy" id="1387277"/>
    <lineage>
        <taxon>Bacteria</taxon>
        <taxon>Pseudomonadati</taxon>
        <taxon>Pseudomonadota</taxon>
        <taxon>Alphaproteobacteria</taxon>
        <taxon>Rhodobacterales</taxon>
        <taxon>Roseobacteraceae</taxon>
        <taxon>Primorskyibacter</taxon>
    </lineage>
</organism>
<evidence type="ECO:0000313" key="3">
    <source>
        <dbReference type="EMBL" id="GGE40785.1"/>
    </source>
</evidence>
<keyword evidence="1" id="KW-0802">TPR repeat</keyword>
<evidence type="ECO:0000256" key="2">
    <source>
        <dbReference type="SAM" id="SignalP"/>
    </source>
</evidence>
<feature type="chain" id="PRO_5037231127" description="Tetratricopeptide repeat protein" evidence="2">
    <location>
        <begin position="22"/>
        <end position="178"/>
    </location>
</feature>
<dbReference type="SMART" id="SM00028">
    <property type="entry name" value="TPR"/>
    <property type="match status" value="1"/>
</dbReference>
<evidence type="ECO:0000256" key="1">
    <source>
        <dbReference type="PROSITE-ProRule" id="PRU00339"/>
    </source>
</evidence>
<dbReference type="SUPFAM" id="SSF48452">
    <property type="entry name" value="TPR-like"/>
    <property type="match status" value="1"/>
</dbReference>
<protein>
    <recommendedName>
        <fullName evidence="5">Tetratricopeptide repeat protein</fullName>
    </recommendedName>
</protein>
<gene>
    <name evidence="3" type="ORF">GCM10011360_30430</name>
</gene>